<dbReference type="EMBL" id="SJPG01000001">
    <property type="protein sequence ID" value="TWT61573.1"/>
    <property type="molecule type" value="Genomic_DNA"/>
</dbReference>
<keyword evidence="2" id="KW-1185">Reference proteome</keyword>
<dbReference type="Proteomes" id="UP000316095">
    <property type="component" value="Unassembled WGS sequence"/>
</dbReference>
<comment type="caution">
    <text evidence="1">The sequence shown here is derived from an EMBL/GenBank/DDBJ whole genome shotgun (WGS) entry which is preliminary data.</text>
</comment>
<evidence type="ECO:0000313" key="2">
    <source>
        <dbReference type="Proteomes" id="UP000316095"/>
    </source>
</evidence>
<dbReference type="SUPFAM" id="SSF49472">
    <property type="entry name" value="Transthyretin (synonym: prealbumin)"/>
    <property type="match status" value="1"/>
</dbReference>
<dbReference type="AlphaFoldDB" id="A0A5C5XH10"/>
<accession>A0A5C5XH10</accession>
<reference evidence="1 2" key="1">
    <citation type="submission" date="2019-02" db="EMBL/GenBank/DDBJ databases">
        <title>Deep-cultivation of Planctomycetes and their phenomic and genomic characterization uncovers novel biology.</title>
        <authorList>
            <person name="Wiegand S."/>
            <person name="Jogler M."/>
            <person name="Boedeker C."/>
            <person name="Pinto D."/>
            <person name="Vollmers J."/>
            <person name="Rivas-Marin E."/>
            <person name="Kohn T."/>
            <person name="Peeters S.H."/>
            <person name="Heuer A."/>
            <person name="Rast P."/>
            <person name="Oberbeckmann S."/>
            <person name="Bunk B."/>
            <person name="Jeske O."/>
            <person name="Meyerdierks A."/>
            <person name="Storesund J.E."/>
            <person name="Kallscheuer N."/>
            <person name="Luecker S."/>
            <person name="Lage O.M."/>
            <person name="Pohl T."/>
            <person name="Merkel B.J."/>
            <person name="Hornburger P."/>
            <person name="Mueller R.-W."/>
            <person name="Bruemmer F."/>
            <person name="Labrenz M."/>
            <person name="Spormann A.M."/>
            <person name="Op Den Camp H."/>
            <person name="Overmann J."/>
            <person name="Amann R."/>
            <person name="Jetten M.S.M."/>
            <person name="Mascher T."/>
            <person name="Medema M.H."/>
            <person name="Devos D.P."/>
            <person name="Kaster A.-K."/>
            <person name="Ovreas L."/>
            <person name="Rohde M."/>
            <person name="Galperin M.Y."/>
            <person name="Jogler C."/>
        </authorList>
    </citation>
    <scope>NUCLEOTIDE SEQUENCE [LARGE SCALE GENOMIC DNA]</scope>
    <source>
        <strain evidence="1 2">Pan54</strain>
    </source>
</reference>
<evidence type="ECO:0000313" key="1">
    <source>
        <dbReference type="EMBL" id="TWT61573.1"/>
    </source>
</evidence>
<proteinExistence type="predicted"/>
<protein>
    <recommendedName>
        <fullName evidence="3">Carboxypeptidase regulatory-like domain-containing protein</fullName>
    </recommendedName>
</protein>
<evidence type="ECO:0008006" key="3">
    <source>
        <dbReference type="Google" id="ProtNLM"/>
    </source>
</evidence>
<name>A0A5C5XH10_9PLAN</name>
<dbReference type="InterPro" id="IPR036817">
    <property type="entry name" value="Transthyretin/HIU_hydrolase_sf"/>
</dbReference>
<organism evidence="1 2">
    <name type="scientific">Rubinisphaera italica</name>
    <dbReference type="NCBI Taxonomy" id="2527969"/>
    <lineage>
        <taxon>Bacteria</taxon>
        <taxon>Pseudomonadati</taxon>
        <taxon>Planctomycetota</taxon>
        <taxon>Planctomycetia</taxon>
        <taxon>Planctomycetales</taxon>
        <taxon>Planctomycetaceae</taxon>
        <taxon>Rubinisphaera</taxon>
    </lineage>
</organism>
<gene>
    <name evidence="1" type="ORF">Pan54_23090</name>
</gene>
<sequence>MISMQFQTRILASLFVICQLGCGGTSSKPDYLSELTKLQGTVTVDGSPAAGVDVTFTPTEGSTKITRIAMGRTDENGVYTLYSPPGGAGVEMSDYPGVLPGVYKVTFSRFMLQDGTFWNSRTATEGPMNVGAEETVPAALVSPMTTPHEATVEFDDSQVYDFELTTKK</sequence>